<dbReference type="Proteomes" id="UP000321222">
    <property type="component" value="Chromosome"/>
</dbReference>
<reference evidence="2 3" key="1">
    <citation type="submission" date="2019-08" db="EMBL/GenBank/DDBJ databases">
        <title>Flavobacterium alkalisoli sp. nov., isolated from rhizosphere soil of Suaeda salsa.</title>
        <authorList>
            <person name="Sun J.-Q."/>
            <person name="Xu L."/>
        </authorList>
    </citation>
    <scope>NUCLEOTIDE SEQUENCE [LARGE SCALE GENOMIC DNA]</scope>
    <source>
        <strain evidence="2 3">XS-5</strain>
    </source>
</reference>
<dbReference type="AlphaFoldDB" id="A0A5B9FXW7"/>
<sequence length="283" mass="33123">MKVNLYLVLLFALALSCSTGKGTQETIQVYNPNDFLAKQTSKNNFKVIDTFCINETERAERDIKKGKLVLHDTYIDFHNTYEVKSYFFGVPRKGVIEELSKFNIVIDTISIPDLYALYGEASNSFRSNCYQEVMKTEVENLLEGHSLSIDTLVKRAERQFVIDNPDKVYCLPDRDRSLDESNEYENFITKSRVYYTENFIYPEGYHPQKEELKSYTTADFILMKDGSIENLTVKATFQNAENLKYKSYFENGLRKFVLKTKWIHPKYSGIVRNSEMHFNIYFK</sequence>
<gene>
    <name evidence="2" type="ORF">FUA48_17220</name>
</gene>
<name>A0A5B9FXW7_9FLAO</name>
<evidence type="ECO:0000256" key="1">
    <source>
        <dbReference type="SAM" id="SignalP"/>
    </source>
</evidence>
<dbReference type="OrthoDB" id="1246706at2"/>
<dbReference type="KEGG" id="fak:FUA48_17220"/>
<accession>A0A5B9FXW7</accession>
<feature type="chain" id="PRO_5023062849" description="TonB C-terminal domain-containing protein" evidence="1">
    <location>
        <begin position="23"/>
        <end position="283"/>
    </location>
</feature>
<dbReference type="RefSeq" id="WP_147584736.1">
    <property type="nucleotide sequence ID" value="NZ_CP042831.1"/>
</dbReference>
<evidence type="ECO:0000313" key="3">
    <source>
        <dbReference type="Proteomes" id="UP000321222"/>
    </source>
</evidence>
<dbReference type="EMBL" id="CP042831">
    <property type="protein sequence ID" value="QEE51239.1"/>
    <property type="molecule type" value="Genomic_DNA"/>
</dbReference>
<dbReference type="PROSITE" id="PS51257">
    <property type="entry name" value="PROKAR_LIPOPROTEIN"/>
    <property type="match status" value="1"/>
</dbReference>
<evidence type="ECO:0008006" key="4">
    <source>
        <dbReference type="Google" id="ProtNLM"/>
    </source>
</evidence>
<evidence type="ECO:0000313" key="2">
    <source>
        <dbReference type="EMBL" id="QEE51239.1"/>
    </source>
</evidence>
<protein>
    <recommendedName>
        <fullName evidence="4">TonB C-terminal domain-containing protein</fullName>
    </recommendedName>
</protein>
<keyword evidence="3" id="KW-1185">Reference proteome</keyword>
<keyword evidence="1" id="KW-0732">Signal</keyword>
<proteinExistence type="predicted"/>
<feature type="signal peptide" evidence="1">
    <location>
        <begin position="1"/>
        <end position="22"/>
    </location>
</feature>
<organism evidence="2 3">
    <name type="scientific">Flavobacterium alkalisoli</name>
    <dbReference type="NCBI Taxonomy" id="2602769"/>
    <lineage>
        <taxon>Bacteria</taxon>
        <taxon>Pseudomonadati</taxon>
        <taxon>Bacteroidota</taxon>
        <taxon>Flavobacteriia</taxon>
        <taxon>Flavobacteriales</taxon>
        <taxon>Flavobacteriaceae</taxon>
        <taxon>Flavobacterium</taxon>
    </lineage>
</organism>